<sequence length="131" mass="14510">MRGRVTDVCKCGVIIGSVDLYRPVRQYPDGTLTFILWPLVMQLPRHPGKRGSRTNSWWGVGSLWSDTSHTFTNRLCARLVSSLPDLFATSCASSSGRVRSRGTHGATRRACGCGRRTMFGCQPRGTCECNR</sequence>
<dbReference type="EMBL" id="KZ857385">
    <property type="protein sequence ID" value="RDX54139.1"/>
    <property type="molecule type" value="Genomic_DNA"/>
</dbReference>
<accession>A0A371DNP6</accession>
<name>A0A371DNP6_9APHY</name>
<dbReference type="AlphaFoldDB" id="A0A371DNP6"/>
<protein>
    <submittedName>
        <fullName evidence="1">Uncharacterized protein</fullName>
    </submittedName>
</protein>
<reference evidence="1 2" key="1">
    <citation type="journal article" date="2018" name="Biotechnol. Biofuels">
        <title>Integrative visual omics of the white-rot fungus Polyporus brumalis exposes the biotechnological potential of its oxidative enzymes for delignifying raw plant biomass.</title>
        <authorList>
            <person name="Miyauchi S."/>
            <person name="Rancon A."/>
            <person name="Drula E."/>
            <person name="Hage H."/>
            <person name="Chaduli D."/>
            <person name="Favel A."/>
            <person name="Grisel S."/>
            <person name="Henrissat B."/>
            <person name="Herpoel-Gimbert I."/>
            <person name="Ruiz-Duenas F.J."/>
            <person name="Chevret D."/>
            <person name="Hainaut M."/>
            <person name="Lin J."/>
            <person name="Wang M."/>
            <person name="Pangilinan J."/>
            <person name="Lipzen A."/>
            <person name="Lesage-Meessen L."/>
            <person name="Navarro D."/>
            <person name="Riley R."/>
            <person name="Grigoriev I.V."/>
            <person name="Zhou S."/>
            <person name="Raouche S."/>
            <person name="Rosso M.N."/>
        </authorList>
    </citation>
    <scope>NUCLEOTIDE SEQUENCE [LARGE SCALE GENOMIC DNA]</scope>
    <source>
        <strain evidence="1 2">BRFM 1820</strain>
    </source>
</reference>
<evidence type="ECO:0000313" key="1">
    <source>
        <dbReference type="EMBL" id="RDX54139.1"/>
    </source>
</evidence>
<keyword evidence="2" id="KW-1185">Reference proteome</keyword>
<gene>
    <name evidence="1" type="ORF">OH76DRAFT_1066313</name>
</gene>
<organism evidence="1 2">
    <name type="scientific">Lentinus brumalis</name>
    <dbReference type="NCBI Taxonomy" id="2498619"/>
    <lineage>
        <taxon>Eukaryota</taxon>
        <taxon>Fungi</taxon>
        <taxon>Dikarya</taxon>
        <taxon>Basidiomycota</taxon>
        <taxon>Agaricomycotina</taxon>
        <taxon>Agaricomycetes</taxon>
        <taxon>Polyporales</taxon>
        <taxon>Polyporaceae</taxon>
        <taxon>Lentinus</taxon>
    </lineage>
</organism>
<proteinExistence type="predicted"/>
<dbReference type="Proteomes" id="UP000256964">
    <property type="component" value="Unassembled WGS sequence"/>
</dbReference>
<evidence type="ECO:0000313" key="2">
    <source>
        <dbReference type="Proteomes" id="UP000256964"/>
    </source>
</evidence>